<proteinExistence type="predicted"/>
<protein>
    <submittedName>
        <fullName evidence="1">Uncharacterized protein</fullName>
    </submittedName>
</protein>
<organism evidence="1 2">
    <name type="scientific">Secundilactobacillus folii</name>
    <dbReference type="NCBI Taxonomy" id="2678357"/>
    <lineage>
        <taxon>Bacteria</taxon>
        <taxon>Bacillati</taxon>
        <taxon>Bacillota</taxon>
        <taxon>Bacilli</taxon>
        <taxon>Lactobacillales</taxon>
        <taxon>Lactobacillaceae</taxon>
        <taxon>Secundilactobacillus</taxon>
    </lineage>
</organism>
<accession>A0A7X2XTN7</accession>
<gene>
    <name evidence="1" type="ORF">GM612_01870</name>
</gene>
<reference evidence="1 2" key="1">
    <citation type="submission" date="2019-11" db="EMBL/GenBank/DDBJ databases">
        <title>Lactobacillus sp. nov. CRM56-3, isolated from fermented tea leaves.</title>
        <authorList>
            <person name="Phuengjayaem S."/>
            <person name="Tanasupawat S."/>
        </authorList>
    </citation>
    <scope>NUCLEOTIDE SEQUENCE [LARGE SCALE GENOMIC DNA]</scope>
    <source>
        <strain evidence="1 2">CRM56-3</strain>
    </source>
</reference>
<name>A0A7X2XTN7_9LACO</name>
<evidence type="ECO:0000313" key="2">
    <source>
        <dbReference type="Proteomes" id="UP000466388"/>
    </source>
</evidence>
<keyword evidence="2" id="KW-1185">Reference proteome</keyword>
<sequence length="257" mass="29114">MYIVYCPTKLKNRGRIVRFNMKRLEQLGVTQKPTELRQAYVKHHGKYSLLQRNIQQAIKAGGLFDTGHGQSLAYNLKNHGLYMWRDNERAPRVPVSSTGYIQHISAKTLQPTWAISFHLRSHGALIYGGHTLTFDKYGSAYFWDNPGDGANIFKGKISPHHVVFRRTNQILRRMPGTRLQSMGYNPKRARLYLVSDDSIASFPAKRLNGHGSLSNGSFEWSGLTPKRETEGLAYDASGHGYLLSNHHPEVLVSTTVY</sequence>
<dbReference type="AlphaFoldDB" id="A0A7X2XTN7"/>
<comment type="caution">
    <text evidence="1">The sequence shown here is derived from an EMBL/GenBank/DDBJ whole genome shotgun (WGS) entry which is preliminary data.</text>
</comment>
<evidence type="ECO:0000313" key="1">
    <source>
        <dbReference type="EMBL" id="MTV81401.1"/>
    </source>
</evidence>
<dbReference type="Proteomes" id="UP000466388">
    <property type="component" value="Unassembled WGS sequence"/>
</dbReference>
<dbReference type="EMBL" id="WNJO01000002">
    <property type="protein sequence ID" value="MTV81401.1"/>
    <property type="molecule type" value="Genomic_DNA"/>
</dbReference>